<dbReference type="Proteomes" id="UP000256310">
    <property type="component" value="Unassembled WGS sequence"/>
</dbReference>
<organism evidence="2 3">
    <name type="scientific">Parasphingopyxis lamellibrachiae</name>
    <dbReference type="NCBI Taxonomy" id="680125"/>
    <lineage>
        <taxon>Bacteria</taxon>
        <taxon>Pseudomonadati</taxon>
        <taxon>Pseudomonadota</taxon>
        <taxon>Alphaproteobacteria</taxon>
        <taxon>Sphingomonadales</taxon>
        <taxon>Sphingomonadaceae</taxon>
        <taxon>Parasphingopyxis</taxon>
    </lineage>
</organism>
<dbReference type="PANTHER" id="PTHR34387">
    <property type="entry name" value="SLR1258 PROTEIN"/>
    <property type="match status" value="1"/>
</dbReference>
<dbReference type="GO" id="GO:0006974">
    <property type="term" value="P:DNA damage response"/>
    <property type="evidence" value="ECO:0007669"/>
    <property type="project" value="TreeGrafter"/>
</dbReference>
<dbReference type="InterPro" id="IPR052022">
    <property type="entry name" value="26kDa_periplasmic_antigen"/>
</dbReference>
<dbReference type="EMBL" id="QRDP01000004">
    <property type="protein sequence ID" value="RED17638.1"/>
    <property type="molecule type" value="Genomic_DNA"/>
</dbReference>
<feature type="chain" id="PRO_5017704637" description="SIMPL domain-containing protein" evidence="1">
    <location>
        <begin position="24"/>
        <end position="241"/>
    </location>
</feature>
<feature type="signal peptide" evidence="1">
    <location>
        <begin position="1"/>
        <end position="23"/>
    </location>
</feature>
<keyword evidence="3" id="KW-1185">Reference proteome</keyword>
<evidence type="ECO:0000256" key="1">
    <source>
        <dbReference type="SAM" id="SignalP"/>
    </source>
</evidence>
<keyword evidence="1" id="KW-0732">Signal</keyword>
<dbReference type="AlphaFoldDB" id="A0A3D9FJ08"/>
<comment type="caution">
    <text evidence="2">The sequence shown here is derived from an EMBL/GenBank/DDBJ whole genome shotgun (WGS) entry which is preliminary data.</text>
</comment>
<name>A0A3D9FJ08_9SPHN</name>
<accession>A0A3D9FJ08</accession>
<sequence length="241" mass="25321">MKNMALLLAAACSTVSIGSTASAQIVTPAPVIEGTRLNIVAIGESRQVPDIAVINAGVVTEAPSATAALSDNSRRMQAVFRALDAAGIEERDIQTASINLNARYDYSDRSEPRLLGYTASNQLTVRFREIARAGAIIDTLVAQGVNQINGPSLQIDELDAAMDEARRDAIAKARQRAELYAAAAGMQVVRIVAISEAGAARSPVALAGRAMAMDTAESAPLQIAAGEQRLTANISVMFELQ</sequence>
<dbReference type="InterPro" id="IPR007497">
    <property type="entry name" value="SIMPL/DUF541"/>
</dbReference>
<evidence type="ECO:0000313" key="2">
    <source>
        <dbReference type="EMBL" id="RED17638.1"/>
    </source>
</evidence>
<dbReference type="Pfam" id="PF04402">
    <property type="entry name" value="SIMPL"/>
    <property type="match status" value="1"/>
</dbReference>
<dbReference type="OrthoDB" id="9813144at2"/>
<evidence type="ECO:0008006" key="4">
    <source>
        <dbReference type="Google" id="ProtNLM"/>
    </source>
</evidence>
<dbReference type="Gene3D" id="3.30.70.2970">
    <property type="entry name" value="Protein of unknown function (DUF541), domain 2"/>
    <property type="match status" value="1"/>
</dbReference>
<proteinExistence type="predicted"/>
<dbReference type="PANTHER" id="PTHR34387:SF1">
    <property type="entry name" value="PERIPLASMIC IMMUNOGENIC PROTEIN"/>
    <property type="match status" value="1"/>
</dbReference>
<gene>
    <name evidence="2" type="ORF">DFR46_2689</name>
</gene>
<protein>
    <recommendedName>
        <fullName evidence="4">SIMPL domain-containing protein</fullName>
    </recommendedName>
</protein>
<dbReference type="Gene3D" id="3.30.110.170">
    <property type="entry name" value="Protein of unknown function (DUF541), domain 1"/>
    <property type="match status" value="1"/>
</dbReference>
<evidence type="ECO:0000313" key="3">
    <source>
        <dbReference type="Proteomes" id="UP000256310"/>
    </source>
</evidence>
<reference evidence="2 3" key="1">
    <citation type="submission" date="2018-07" db="EMBL/GenBank/DDBJ databases">
        <title>Genomic Encyclopedia of Type Strains, Phase IV (KMG-IV): sequencing the most valuable type-strain genomes for metagenomic binning, comparative biology and taxonomic classification.</title>
        <authorList>
            <person name="Goeker M."/>
        </authorList>
    </citation>
    <scope>NUCLEOTIDE SEQUENCE [LARGE SCALE GENOMIC DNA]</scope>
    <source>
        <strain evidence="2 3">DSM 26725</strain>
    </source>
</reference>